<reference evidence="3 4" key="1">
    <citation type="submission" date="2019-03" db="EMBL/GenBank/DDBJ databases">
        <title>Draft genome sequences of novel Actinobacteria.</title>
        <authorList>
            <person name="Sahin N."/>
            <person name="Ay H."/>
            <person name="Saygin H."/>
        </authorList>
    </citation>
    <scope>NUCLEOTIDE SEQUENCE [LARGE SCALE GENOMIC DNA]</scope>
    <source>
        <strain evidence="3 4">7K502</strain>
    </source>
</reference>
<proteinExistence type="predicted"/>
<dbReference type="Proteomes" id="UP000294947">
    <property type="component" value="Unassembled WGS sequence"/>
</dbReference>
<evidence type="ECO:0000313" key="3">
    <source>
        <dbReference type="EMBL" id="TDD48998.1"/>
    </source>
</evidence>
<protein>
    <recommendedName>
        <fullName evidence="2">Putative T7SS secretion signal domain-containing protein</fullName>
    </recommendedName>
</protein>
<evidence type="ECO:0000313" key="4">
    <source>
        <dbReference type="Proteomes" id="UP000294947"/>
    </source>
</evidence>
<feature type="region of interest" description="Disordered" evidence="1">
    <location>
        <begin position="119"/>
        <end position="149"/>
    </location>
</feature>
<name>A0A4R4YUE8_9PSEU</name>
<evidence type="ECO:0000256" key="1">
    <source>
        <dbReference type="SAM" id="MobiDB-lite"/>
    </source>
</evidence>
<dbReference type="RefSeq" id="WP_132487637.1">
    <property type="nucleotide sequence ID" value="NZ_SMKW01000027.1"/>
</dbReference>
<feature type="domain" description="Putative T7SS secretion signal" evidence="2">
    <location>
        <begin position="4"/>
        <end position="185"/>
    </location>
</feature>
<comment type="caution">
    <text evidence="3">The sequence shown here is derived from an EMBL/GenBank/DDBJ whole genome shotgun (WGS) entry which is preliminary data.</text>
</comment>
<organism evidence="3 4">
    <name type="scientific">Saccharopolyspora elongata</name>
    <dbReference type="NCBI Taxonomy" id="2530387"/>
    <lineage>
        <taxon>Bacteria</taxon>
        <taxon>Bacillati</taxon>
        <taxon>Actinomycetota</taxon>
        <taxon>Actinomycetes</taxon>
        <taxon>Pseudonocardiales</taxon>
        <taxon>Pseudonocardiaceae</taxon>
        <taxon>Saccharopolyspora</taxon>
    </lineage>
</organism>
<dbReference type="Pfam" id="PF21725">
    <property type="entry name" value="T7SS_signal"/>
    <property type="match status" value="1"/>
</dbReference>
<keyword evidence="4" id="KW-1185">Reference proteome</keyword>
<accession>A0A4R4YUE8</accession>
<dbReference type="EMBL" id="SMKW01000027">
    <property type="protein sequence ID" value="TDD48998.1"/>
    <property type="molecule type" value="Genomic_DNA"/>
</dbReference>
<evidence type="ECO:0000259" key="2">
    <source>
        <dbReference type="Pfam" id="PF21725"/>
    </source>
</evidence>
<dbReference type="OrthoDB" id="5194739at2"/>
<gene>
    <name evidence="3" type="ORF">E1288_20985</name>
</gene>
<dbReference type="AlphaFoldDB" id="A0A4R4YUE8"/>
<dbReference type="InterPro" id="IPR049082">
    <property type="entry name" value="T7SS_signal"/>
</dbReference>
<sequence length="387" mass="40490">MAAELGTTTDPKALVPGFPDAVGETAAAMKAYGDSLHEAGDGLKRIDSSEGWEGEAAEQFRSAFDGEPTKWLEAGDCFHQAAQALERYSGTLAWAQEQAREAITLWDAGEAQTNYAKKQHDRAVSQAEQQAPPGSGPVNIPFQDPGEAKRQQARDILNSARNQLAVAAEQAADVVGSARDKAPERSWLAQAGEVIGDAAGAAVNAVASFGNAALNHPEMVLGVVGGAALTAVSAAGETAGVALDATGVGAVAGVPLGAVSTAGIATGVGMIGVAMAGLGAEAAGNDYTEVIDTDEADAAAEEATQDPAELSPSDRRSVESYERLIKEHEDKLDAYKRDPEAYDNKGILKNAPNDEVRQRIIDGRVRHLEKELQTFRENIDKIYKGAR</sequence>